<geneLocation type="plasmid" evidence="8 10">
    <name>pTT6-4</name>
</geneLocation>
<dbReference type="Proteomes" id="UP000595197">
    <property type="component" value="Plasmid pTT6-1"/>
</dbReference>
<evidence type="ECO:0000313" key="9">
    <source>
        <dbReference type="EMBL" id="QQP94077.1"/>
    </source>
</evidence>
<dbReference type="EMBL" id="CP067421">
    <property type="protein sequence ID" value="QQP93338.1"/>
    <property type="molecule type" value="Genomic_DNA"/>
</dbReference>
<dbReference type="Pfam" id="PF01526">
    <property type="entry name" value="DDE_Tnp_Tn3"/>
    <property type="match status" value="1"/>
</dbReference>
<reference evidence="8" key="2">
    <citation type="submission" date="2021-02" db="EMBL/GenBank/DDBJ databases">
        <title>Skermanella TT6 skin isolate.</title>
        <authorList>
            <person name="Lee K."/>
            <person name="Ganzorig M."/>
        </authorList>
    </citation>
    <scope>NUCLEOTIDE SEQUENCE</scope>
    <source>
        <strain evidence="8 10">TT6</strain>
        <plasmid evidence="7 10">pTT6-1</plasmid>
        <plasmid evidence="8">pTT6-4</plasmid>
        <plasmid evidence="10">pTT6-5</plasmid>
    </source>
</reference>
<sequence length="1011" mass="114930">MRADGSKRLTVLSEAERLALYGLPDFDDFQRAEFFALSAAERALVDQRKGLAEQVWCLLQIGYFKAKQAFFGFSWPDVPSSDIAFLMERYFPGSALTPQPIRANEHYAQRREIAGLFGYRLWADTDRAAVVGRAGLLAKRDVAATFILTELLAFLATRRIVRPGYTTLQGIISEVLTAERRRLEHLVEDGLDEEARAALQGLLVREDTLSELAALKQDAKHFGYRMMAMERQKRTTLAPLHRVAKTLLPKLDISQQNVAYYASLAHYYTVYDLRRLKPGQTHLYLLCYAWQRFRQLTDNLVEAFGFHMGQMEGQTKEESEAAFVQAQAGRQQEGSRIGRVLLLYVDDTVDDATPFGAVRHRAFTILPREAMLGAGQRLCEKPVSQLELRWQAVDRTAARCRKHLRPLAMALEVSATTADNPWLAALRWMKGVFSRQQRLAQRPFGELPENTIPDRLRPHLLDVDDDGKATGLRGYRYEFWIYRQLRKRLATGELHLDDSVRHRRFGDELVASDRAAEALRDLDSPWLRQPVDATLDGLCADLHRLWLIFDRDLRQGKLKHLEYDPGRKTLSWRTPKVDKEEALQAAFYARLPARGIADIFRFVDERCRFLSALTPLQPRYAKRITDDDSLTAVILGQAMNHGNLGMAETSDIPYHVLEATHQQHLRLSTLKAANDRVSNFIAGLGIFPFYSFDPAVLYGSVDGQKFSVAVPTAKARHSRKYFGTGRGVVAYTLLANHVPLETELIGAHEHESHYVFDICYHNTSDIAPTTITGDMHSINRANFAILHWFGLKLAPRFTRRQAQLKHLYCGNPIEDYQDCLVQPAGRIDRALIVAEKASIDRIVATLGLKEMSQAILVRKLCALSPHDRTRKAVFEYDKLIRSLYTLDYLRDPQLQRDVHRSQNRIEAYHQLRAVLTQVSGGKQLIGRTDLAIAISNQCGRLVANVIIAYNSVLLSTLLERYRREDDRKALALLQKISPVAWQHIHLLGHYTFRGGKHAIDPEALLANVRLG</sequence>
<gene>
    <name evidence="7" type="ORF">IGS68_29735</name>
    <name evidence="8" type="ORF">IGS68_34685</name>
    <name evidence="9" type="ORF">IGS68_35045</name>
</gene>
<dbReference type="EMBL" id="CP067424">
    <property type="protein sequence ID" value="QQP94025.1"/>
    <property type="molecule type" value="Genomic_DNA"/>
</dbReference>
<geneLocation type="plasmid" evidence="7 10">
    <name>pTT6-1</name>
</geneLocation>
<organism evidence="8 10">
    <name type="scientific">Skermanella cutis</name>
    <dbReference type="NCBI Taxonomy" id="2775420"/>
    <lineage>
        <taxon>Bacteria</taxon>
        <taxon>Pseudomonadati</taxon>
        <taxon>Pseudomonadota</taxon>
        <taxon>Alphaproteobacteria</taxon>
        <taxon>Rhodospirillales</taxon>
        <taxon>Azospirillaceae</taxon>
        <taxon>Skermanella</taxon>
    </lineage>
</organism>
<protein>
    <submittedName>
        <fullName evidence="8">Tn3 family transposase</fullName>
    </submittedName>
</protein>
<dbReference type="Pfam" id="PF13700">
    <property type="entry name" value="DUF4158"/>
    <property type="match status" value="1"/>
</dbReference>
<feature type="domain" description="Tn3 transposase DDE" evidence="5">
    <location>
        <begin position="598"/>
        <end position="990"/>
    </location>
</feature>
<comment type="similarity">
    <text evidence="1">Belongs to the transposase 7 family.</text>
</comment>
<dbReference type="EMBL" id="CP067425">
    <property type="protein sequence ID" value="QQP94077.1"/>
    <property type="molecule type" value="Genomic_DNA"/>
</dbReference>
<keyword evidence="4" id="KW-0233">DNA recombination</keyword>
<evidence type="ECO:0000313" key="8">
    <source>
        <dbReference type="EMBL" id="QQP94025.1"/>
    </source>
</evidence>
<keyword evidence="10" id="KW-1185">Reference proteome</keyword>
<evidence type="ECO:0000256" key="1">
    <source>
        <dbReference type="ARBA" id="ARBA00009402"/>
    </source>
</evidence>
<dbReference type="Proteomes" id="UP000595197">
    <property type="component" value="Plasmid pTT6-4"/>
</dbReference>
<accession>A0ABX7BIU7</accession>
<evidence type="ECO:0000256" key="4">
    <source>
        <dbReference type="ARBA" id="ARBA00023172"/>
    </source>
</evidence>
<evidence type="ECO:0000259" key="6">
    <source>
        <dbReference type="Pfam" id="PF13700"/>
    </source>
</evidence>
<dbReference type="InterPro" id="IPR025296">
    <property type="entry name" value="DUF4158"/>
</dbReference>
<keyword evidence="8" id="KW-0614">Plasmid</keyword>
<evidence type="ECO:0000259" key="5">
    <source>
        <dbReference type="Pfam" id="PF01526"/>
    </source>
</evidence>
<evidence type="ECO:0000256" key="3">
    <source>
        <dbReference type="ARBA" id="ARBA00023125"/>
    </source>
</evidence>
<keyword evidence="2" id="KW-0815">Transposition</keyword>
<dbReference type="RefSeq" id="WP_201082842.1">
    <property type="nucleotide sequence ID" value="NZ_CP067421.1"/>
</dbReference>
<dbReference type="Proteomes" id="UP000595197">
    <property type="component" value="Plasmid pTT6-5"/>
</dbReference>
<geneLocation type="plasmid" evidence="9 10">
    <name>pTT6-5</name>
</geneLocation>
<evidence type="ECO:0000256" key="2">
    <source>
        <dbReference type="ARBA" id="ARBA00022578"/>
    </source>
</evidence>
<evidence type="ECO:0000313" key="7">
    <source>
        <dbReference type="EMBL" id="QQP93338.1"/>
    </source>
</evidence>
<feature type="domain" description="DUF4158" evidence="6">
    <location>
        <begin position="12"/>
        <end position="175"/>
    </location>
</feature>
<reference evidence="10" key="1">
    <citation type="submission" date="2021-01" db="EMBL/GenBank/DDBJ databases">
        <title>Skermanella TT6 skin isolate.</title>
        <authorList>
            <person name="Lee K."/>
            <person name="Ganzorig M."/>
        </authorList>
    </citation>
    <scope>NUCLEOTIDE SEQUENCE [LARGE SCALE GENOMIC DNA]</scope>
    <source>
        <strain evidence="9 10">TT6</strain>
        <plasmid evidence="10">pTT6-4</plasmid>
        <plasmid evidence="9">pTT6-5</plasmid>
    </source>
</reference>
<evidence type="ECO:0000313" key="10">
    <source>
        <dbReference type="Proteomes" id="UP000595197"/>
    </source>
</evidence>
<keyword evidence="3" id="KW-0238">DNA-binding</keyword>
<proteinExistence type="inferred from homology"/>
<dbReference type="InterPro" id="IPR002513">
    <property type="entry name" value="Tn3_Tnp_DDE_dom"/>
</dbReference>
<dbReference type="InterPro" id="IPR047653">
    <property type="entry name" value="Tn3-like_transpos"/>
</dbReference>
<name>A0ABX7BIU7_9PROT</name>
<dbReference type="NCBIfam" id="NF033527">
    <property type="entry name" value="transpos_Tn3"/>
    <property type="match status" value="1"/>
</dbReference>